<reference evidence="1 2" key="1">
    <citation type="journal article" date="2018" name="Front. Plant Sci.">
        <title>Red Clover (Trifolium pratense) and Zigzag Clover (T. medium) - A Picture of Genomic Similarities and Differences.</title>
        <authorList>
            <person name="Dluhosova J."/>
            <person name="Istvanek J."/>
            <person name="Nedelnik J."/>
            <person name="Repkova J."/>
        </authorList>
    </citation>
    <scope>NUCLEOTIDE SEQUENCE [LARGE SCALE GENOMIC DNA]</scope>
    <source>
        <strain evidence="2">cv. 10/8</strain>
        <tissue evidence="1">Leaf</tissue>
    </source>
</reference>
<proteinExistence type="predicted"/>
<name>A0A392NTZ7_9FABA</name>
<dbReference type="Proteomes" id="UP000265520">
    <property type="component" value="Unassembled WGS sequence"/>
</dbReference>
<dbReference type="AlphaFoldDB" id="A0A392NTZ7"/>
<evidence type="ECO:0000313" key="1">
    <source>
        <dbReference type="EMBL" id="MCI02639.1"/>
    </source>
</evidence>
<comment type="caution">
    <text evidence="1">The sequence shown here is derived from an EMBL/GenBank/DDBJ whole genome shotgun (WGS) entry which is preliminary data.</text>
</comment>
<accession>A0A392NTZ7</accession>
<protein>
    <submittedName>
        <fullName evidence="1">Uncharacterized protein</fullName>
    </submittedName>
</protein>
<feature type="non-terminal residue" evidence="1">
    <location>
        <position position="1"/>
    </location>
</feature>
<organism evidence="1 2">
    <name type="scientific">Trifolium medium</name>
    <dbReference type="NCBI Taxonomy" id="97028"/>
    <lineage>
        <taxon>Eukaryota</taxon>
        <taxon>Viridiplantae</taxon>
        <taxon>Streptophyta</taxon>
        <taxon>Embryophyta</taxon>
        <taxon>Tracheophyta</taxon>
        <taxon>Spermatophyta</taxon>
        <taxon>Magnoliopsida</taxon>
        <taxon>eudicotyledons</taxon>
        <taxon>Gunneridae</taxon>
        <taxon>Pentapetalae</taxon>
        <taxon>rosids</taxon>
        <taxon>fabids</taxon>
        <taxon>Fabales</taxon>
        <taxon>Fabaceae</taxon>
        <taxon>Papilionoideae</taxon>
        <taxon>50 kb inversion clade</taxon>
        <taxon>NPAAA clade</taxon>
        <taxon>Hologalegina</taxon>
        <taxon>IRL clade</taxon>
        <taxon>Trifolieae</taxon>
        <taxon>Trifolium</taxon>
    </lineage>
</organism>
<sequence length="142" mass="16597">FVEELKDYSWRLTKKESFFLECVLHFQKELVADVPFIHLVEEEEILAISFSEEETVDRQIEVLEKDLKPLLKRKRDLQVGIQNDVVKLLAKRHTLVRLQDKQKKLGDELSKIIEDSEVAKRCKHALEDMHASATEAAQDLIE</sequence>
<evidence type="ECO:0000313" key="2">
    <source>
        <dbReference type="Proteomes" id="UP000265520"/>
    </source>
</evidence>
<keyword evidence="2" id="KW-1185">Reference proteome</keyword>
<dbReference type="EMBL" id="LXQA010049741">
    <property type="protein sequence ID" value="MCI02639.1"/>
    <property type="molecule type" value="Genomic_DNA"/>
</dbReference>